<dbReference type="Gene3D" id="3.80.10.10">
    <property type="entry name" value="Ribonuclease Inhibitor"/>
    <property type="match status" value="1"/>
</dbReference>
<dbReference type="PROSITE" id="PS50181">
    <property type="entry name" value="FBOX"/>
    <property type="match status" value="1"/>
</dbReference>
<evidence type="ECO:0000259" key="1">
    <source>
        <dbReference type="PROSITE" id="PS50181"/>
    </source>
</evidence>
<name>A0A9P3GJS9_9APHY</name>
<dbReference type="Proteomes" id="UP000703269">
    <property type="component" value="Unassembled WGS sequence"/>
</dbReference>
<accession>A0A9P3GJS9</accession>
<dbReference type="SUPFAM" id="SSF81383">
    <property type="entry name" value="F-box domain"/>
    <property type="match status" value="1"/>
</dbReference>
<comment type="caution">
    <text evidence="2">The sequence shown here is derived from an EMBL/GenBank/DDBJ whole genome shotgun (WGS) entry which is preliminary data.</text>
</comment>
<sequence>MDSEDERIEVALKSKKKDKYYSSEDRPTLDLRLYQLEEYSINRLLKHSIPTKDSDRDHTPEGSERLSLRIRGVPYRFVRLCDTVKGFHMGYLDLSGRHEYRYQSARKRLEEVNQVLTAAVTTSRIVEYTEDDLKNTKLMWFTLDDAGHPADYILTDKVSARKLKKWGLPIHQMDSLVSLVENVHRCTVVSPQPKFQTLRLLDLPNELLHQIARRTEPPNLRSFSLTCKLLREVSWQILNEERMIGLTSFVPHDWKLRAVLSPAEQHEEDCKFAIAERKRFLRHTDMICSRTDIAQGIVRLTFVNYESSGIRQALRDSPENFGDFGQLFNQRLLDVALKTVNVTKLSLHHITLTTALADAIFAFRHLANLHLSTCAVEFGDSVPRNRPKELEHLSLLCFGTEDDAAAQWQVVNFIPHLRWLFVRGSHDACSLPVDISILRTNPFATLERLRIHRVNRFADADDLATLFTLLHTSPTLCLTHLKLEFADGISEDETFALVDALARAPLRLLVLEGLDAAPPRLLTHIGDAFPALEGLSLVFRESPIQTRLRDARWPAPAWEYAEALARCARLEHFGWNYRLDMPTSPATLLHFEEGFCGYDCEHSEAVEADFDEAGSLVPLFAVHVPSLCSLAFLGSTIFPFATCRITRDIENKPTFEVNTYMFAQDPLWEGICERYNPGSLSSESWPLLDETMDDLY</sequence>
<dbReference type="InterPro" id="IPR001810">
    <property type="entry name" value="F-box_dom"/>
</dbReference>
<dbReference type="OrthoDB" id="2801112at2759"/>
<gene>
    <name evidence="2" type="ORF">PsYK624_124270</name>
</gene>
<dbReference type="EMBL" id="BPQB01000057">
    <property type="protein sequence ID" value="GJE96233.1"/>
    <property type="molecule type" value="Genomic_DNA"/>
</dbReference>
<keyword evidence="3" id="KW-1185">Reference proteome</keyword>
<dbReference type="InterPro" id="IPR032675">
    <property type="entry name" value="LRR_dom_sf"/>
</dbReference>
<protein>
    <submittedName>
        <fullName evidence="2">F-box protein</fullName>
    </submittedName>
</protein>
<reference evidence="2 3" key="1">
    <citation type="submission" date="2021-08" db="EMBL/GenBank/DDBJ databases">
        <title>Draft Genome Sequence of Phanerochaete sordida strain YK-624.</title>
        <authorList>
            <person name="Mori T."/>
            <person name="Dohra H."/>
            <person name="Suzuki T."/>
            <person name="Kawagishi H."/>
            <person name="Hirai H."/>
        </authorList>
    </citation>
    <scope>NUCLEOTIDE SEQUENCE [LARGE SCALE GENOMIC DNA]</scope>
    <source>
        <strain evidence="2 3">YK-624</strain>
    </source>
</reference>
<dbReference type="InterPro" id="IPR036047">
    <property type="entry name" value="F-box-like_dom_sf"/>
</dbReference>
<organism evidence="2 3">
    <name type="scientific">Phanerochaete sordida</name>
    <dbReference type="NCBI Taxonomy" id="48140"/>
    <lineage>
        <taxon>Eukaryota</taxon>
        <taxon>Fungi</taxon>
        <taxon>Dikarya</taxon>
        <taxon>Basidiomycota</taxon>
        <taxon>Agaricomycotina</taxon>
        <taxon>Agaricomycetes</taxon>
        <taxon>Polyporales</taxon>
        <taxon>Phanerochaetaceae</taxon>
        <taxon>Phanerochaete</taxon>
    </lineage>
</organism>
<feature type="domain" description="F-box" evidence="1">
    <location>
        <begin position="197"/>
        <end position="233"/>
    </location>
</feature>
<proteinExistence type="predicted"/>
<dbReference type="AlphaFoldDB" id="A0A9P3GJS9"/>
<evidence type="ECO:0000313" key="3">
    <source>
        <dbReference type="Proteomes" id="UP000703269"/>
    </source>
</evidence>
<evidence type="ECO:0000313" key="2">
    <source>
        <dbReference type="EMBL" id="GJE96233.1"/>
    </source>
</evidence>
<dbReference type="Pfam" id="PF00646">
    <property type="entry name" value="F-box"/>
    <property type="match status" value="1"/>
</dbReference>
<dbReference type="SUPFAM" id="SSF52047">
    <property type="entry name" value="RNI-like"/>
    <property type="match status" value="1"/>
</dbReference>